<dbReference type="EMBL" id="JAQQWM010000002">
    <property type="protein sequence ID" value="KAK8077966.1"/>
    <property type="molecule type" value="Genomic_DNA"/>
</dbReference>
<reference evidence="1 2" key="1">
    <citation type="submission" date="2023-01" db="EMBL/GenBank/DDBJ databases">
        <title>Analysis of 21 Apiospora genomes using comparative genomics revels a genus with tremendous synthesis potential of carbohydrate active enzymes and secondary metabolites.</title>
        <authorList>
            <person name="Sorensen T."/>
        </authorList>
    </citation>
    <scope>NUCLEOTIDE SEQUENCE [LARGE SCALE GENOMIC DNA]</scope>
    <source>
        <strain evidence="1 2">CBS 83171</strain>
    </source>
</reference>
<evidence type="ECO:0008006" key="3">
    <source>
        <dbReference type="Google" id="ProtNLM"/>
    </source>
</evidence>
<accession>A0ABR1W3B5</accession>
<protein>
    <recommendedName>
        <fullName evidence="3">VWFA domain-containing protein</fullName>
    </recommendedName>
</protein>
<proteinExistence type="predicted"/>
<keyword evidence="2" id="KW-1185">Reference proteome</keyword>
<sequence>MADKFYFHIFIDNSTAMKETEHNLIKDIVKKLGPAIEPKAEKITLYYLQPDAGPSRFDVPNNDPEKLQEKVDSLNPGEKRIDFDQMAEFLKDTHLHKPRGKPHSIIYITNGAASLNYENKLSKLIDQTMVRVAARDGPSIRVGEMLYRPCGITFVLVGGDQEAKGLLEGLDTVDSPTQKNLEECLKHGSDELYNKANDVLNKLKPDEKQYYCKKTLDIVDFVEVKHIEELDERKLEKIMLGAIDPNLDDVDA</sequence>
<evidence type="ECO:0000313" key="1">
    <source>
        <dbReference type="EMBL" id="KAK8077966.1"/>
    </source>
</evidence>
<evidence type="ECO:0000313" key="2">
    <source>
        <dbReference type="Proteomes" id="UP001446871"/>
    </source>
</evidence>
<comment type="caution">
    <text evidence="1">The sequence shown here is derived from an EMBL/GenBank/DDBJ whole genome shotgun (WGS) entry which is preliminary data.</text>
</comment>
<dbReference type="Proteomes" id="UP001446871">
    <property type="component" value="Unassembled WGS sequence"/>
</dbReference>
<gene>
    <name evidence="1" type="ORF">PG996_004136</name>
</gene>
<name>A0ABR1W3B5_9PEZI</name>
<organism evidence="1 2">
    <name type="scientific">Apiospora saccharicola</name>
    <dbReference type="NCBI Taxonomy" id="335842"/>
    <lineage>
        <taxon>Eukaryota</taxon>
        <taxon>Fungi</taxon>
        <taxon>Dikarya</taxon>
        <taxon>Ascomycota</taxon>
        <taxon>Pezizomycotina</taxon>
        <taxon>Sordariomycetes</taxon>
        <taxon>Xylariomycetidae</taxon>
        <taxon>Amphisphaeriales</taxon>
        <taxon>Apiosporaceae</taxon>
        <taxon>Apiospora</taxon>
    </lineage>
</organism>